<sequence>MNEGTNEKKMPLRSVSVRIGNNDYTINYPNTGQLIDIDVLKAQFSGGNYEKLKYSYDAGFLRSAVTIDAVATLNVLLPQLREDLTVKSLFALDRDKMEMVLQAYISTVVPWFEEWDKLLAVPNDKQP</sequence>
<dbReference type="Proteomes" id="UP000184420">
    <property type="component" value="Unassembled WGS sequence"/>
</dbReference>
<dbReference type="RefSeq" id="WP_073078886.1">
    <property type="nucleotide sequence ID" value="NZ_FRBL01000002.1"/>
</dbReference>
<protein>
    <submittedName>
        <fullName evidence="1">Uncharacterized protein</fullName>
    </submittedName>
</protein>
<dbReference type="OrthoDB" id="9897614at2"/>
<keyword evidence="2" id="KW-1185">Reference proteome</keyword>
<proteinExistence type="predicted"/>
<dbReference type="STRING" id="1419482.SAMN05444266_102219"/>
<dbReference type="EMBL" id="FRBL01000002">
    <property type="protein sequence ID" value="SHL15027.1"/>
    <property type="molecule type" value="Genomic_DNA"/>
</dbReference>
<evidence type="ECO:0000313" key="2">
    <source>
        <dbReference type="Proteomes" id="UP000184420"/>
    </source>
</evidence>
<name>A0A1M6Y9R5_9BACT</name>
<reference evidence="1 2" key="1">
    <citation type="submission" date="2016-11" db="EMBL/GenBank/DDBJ databases">
        <authorList>
            <person name="Jaros S."/>
            <person name="Januszkiewicz K."/>
            <person name="Wedrychowicz H."/>
        </authorList>
    </citation>
    <scope>NUCLEOTIDE SEQUENCE [LARGE SCALE GENOMIC DNA]</scope>
    <source>
        <strain evidence="1 2">DSM 27406</strain>
    </source>
</reference>
<gene>
    <name evidence="1" type="ORF">SAMN05444266_102219</name>
</gene>
<accession>A0A1M6Y9R5</accession>
<organism evidence="1 2">
    <name type="scientific">Chitinophaga jiangningensis</name>
    <dbReference type="NCBI Taxonomy" id="1419482"/>
    <lineage>
        <taxon>Bacteria</taxon>
        <taxon>Pseudomonadati</taxon>
        <taxon>Bacteroidota</taxon>
        <taxon>Chitinophagia</taxon>
        <taxon>Chitinophagales</taxon>
        <taxon>Chitinophagaceae</taxon>
        <taxon>Chitinophaga</taxon>
    </lineage>
</organism>
<dbReference type="AlphaFoldDB" id="A0A1M6Y9R5"/>
<evidence type="ECO:0000313" key="1">
    <source>
        <dbReference type="EMBL" id="SHL15027.1"/>
    </source>
</evidence>